<sequence>MTRYEKMGKREAAAALQEFLDERPRALEALTEFLSERGGEAVTLDESVDSLVPLWRWVKSVLTEQEAGATLPESDAPSWLRYGIGTEPTLSPESVAIVDAVISYLCRVVERGAPRARWRVGHHRIKSYMWQNHPVLASDGEEVALAQMVPGTARGQVSGSVPSADDKLARTAAALIEALNGGNEDMVAEDEPIVEVEDLADDELRGRELEVSLREDIVHEHNRVVGRMIKALKQEDGITRVIREDHEVLLVATTDWSTDRLHEWVAGYLEENVRD</sequence>
<dbReference type="EMBL" id="CP013747">
    <property type="protein sequence ID" value="ALV43231.1"/>
    <property type="molecule type" value="Genomic_DNA"/>
</dbReference>
<protein>
    <submittedName>
        <fullName evidence="1">Uncharacterized protein</fullName>
    </submittedName>
</protein>
<dbReference type="STRING" id="121292.AU252_20410"/>
<organism evidence="1">
    <name type="scientific">Pseudarthrobacter sulfonivorans</name>
    <dbReference type="NCBI Taxonomy" id="121292"/>
    <lineage>
        <taxon>Bacteria</taxon>
        <taxon>Bacillati</taxon>
        <taxon>Actinomycetota</taxon>
        <taxon>Actinomycetes</taxon>
        <taxon>Micrococcales</taxon>
        <taxon>Micrococcaceae</taxon>
        <taxon>Pseudarthrobacter</taxon>
    </lineage>
</organism>
<dbReference type="AlphaFoldDB" id="A0A0U3P222"/>
<dbReference type="Proteomes" id="UP000065151">
    <property type="component" value="Chromosome"/>
</dbReference>
<dbReference type="KEGG" id="psul:AU252_20410"/>
<gene>
    <name evidence="1" type="ORF">AU252_20410</name>
</gene>
<dbReference type="RefSeq" id="WP_058932274.1">
    <property type="nucleotide sequence ID" value="NZ_CP013747.1"/>
</dbReference>
<reference evidence="1 2" key="1">
    <citation type="submission" date="2015-12" db="EMBL/GenBank/DDBJ databases">
        <authorList>
            <person name="Shamseldin A."/>
            <person name="Moawad H."/>
            <person name="Abd El-Rahim W.M."/>
            <person name="Sadowsky M.J."/>
        </authorList>
    </citation>
    <scope>NUCLEOTIDE SEQUENCE [LARGE SCALE GENOMIC DNA]</scope>
    <source>
        <strain evidence="1 2">Ar51</strain>
    </source>
</reference>
<name>A0A0U3P222_9MICC</name>
<evidence type="ECO:0000313" key="2">
    <source>
        <dbReference type="Proteomes" id="UP000065151"/>
    </source>
</evidence>
<proteinExistence type="predicted"/>
<accession>A0A0U3P222</accession>
<evidence type="ECO:0000313" key="1">
    <source>
        <dbReference type="EMBL" id="ALV43231.1"/>
    </source>
</evidence>